<evidence type="ECO:0000313" key="1">
    <source>
        <dbReference type="EMBL" id="QHU18372.1"/>
    </source>
</evidence>
<organism evidence="1">
    <name type="scientific">viral metagenome</name>
    <dbReference type="NCBI Taxonomy" id="1070528"/>
    <lineage>
        <taxon>unclassified sequences</taxon>
        <taxon>metagenomes</taxon>
        <taxon>organismal metagenomes</taxon>
    </lineage>
</organism>
<name>A0A6C0KK19_9ZZZZ</name>
<sequence length="196" mass="22704">MKSIQIFDSRDEMIRNMVPKNTVGCEVGVYAGEFSQKLLSITNPKELLLIDAWDLGITDIPCADEHGNNFIHMPSKVLCDITVNRFSKNPNVHIVKEWSYNIIPKLPYSHFDWVYLDACHRYQECLNDLYSIEDKMKKDSNSLIMGHDYEFNYEKCKNQYDFGVGRAVDTFCETRGWEMIAKGMDGCVSYCIQRKG</sequence>
<reference evidence="1" key="1">
    <citation type="journal article" date="2020" name="Nature">
        <title>Giant virus diversity and host interactions through global metagenomics.</title>
        <authorList>
            <person name="Schulz F."/>
            <person name="Roux S."/>
            <person name="Paez-Espino D."/>
            <person name="Jungbluth S."/>
            <person name="Walsh D.A."/>
            <person name="Denef V.J."/>
            <person name="McMahon K.D."/>
            <person name="Konstantinidis K.T."/>
            <person name="Eloe-Fadrosh E.A."/>
            <person name="Kyrpides N.C."/>
            <person name="Woyke T."/>
        </authorList>
    </citation>
    <scope>NUCLEOTIDE SEQUENCE</scope>
    <source>
        <strain evidence="1">GVMAG-S-3300013006-138</strain>
    </source>
</reference>
<dbReference type="InterPro" id="IPR029063">
    <property type="entry name" value="SAM-dependent_MTases_sf"/>
</dbReference>
<dbReference type="EMBL" id="MN740928">
    <property type="protein sequence ID" value="QHU18372.1"/>
    <property type="molecule type" value="Genomic_DNA"/>
</dbReference>
<dbReference type="AlphaFoldDB" id="A0A6C0KK19"/>
<evidence type="ECO:0008006" key="2">
    <source>
        <dbReference type="Google" id="ProtNLM"/>
    </source>
</evidence>
<dbReference type="Pfam" id="PF13578">
    <property type="entry name" value="Methyltransf_24"/>
    <property type="match status" value="1"/>
</dbReference>
<proteinExistence type="predicted"/>
<dbReference type="Gene3D" id="3.40.50.150">
    <property type="entry name" value="Vaccinia Virus protein VP39"/>
    <property type="match status" value="1"/>
</dbReference>
<protein>
    <recommendedName>
        <fullName evidence="2">Methyltransferase</fullName>
    </recommendedName>
</protein>
<accession>A0A6C0KK19</accession>